<dbReference type="EMBL" id="ADCY02000009">
    <property type="protein sequence ID" value="EFG31319.1"/>
    <property type="molecule type" value="Genomic_DNA"/>
</dbReference>
<dbReference type="PANTHER" id="PTHR34406:SF2">
    <property type="entry name" value="PERIPLASMIC PROTEIN"/>
    <property type="match status" value="1"/>
</dbReference>
<reference evidence="3 4" key="1">
    <citation type="submission" date="2010-03" db="EMBL/GenBank/DDBJ databases">
        <authorList>
            <consortium name="The Broad Institute Genome Sequencing Platform"/>
            <person name="Ward D."/>
            <person name="Earl A."/>
            <person name="Feldgarden M."/>
            <person name="Gevers D."/>
            <person name="Young S."/>
            <person name="Zeng Q."/>
            <person name="Koehrsen M."/>
            <person name="Alvarado L."/>
            <person name="Berlin A.M."/>
            <person name="Borenstein D."/>
            <person name="Chapman S.B."/>
            <person name="Chen Z."/>
            <person name="Engels R."/>
            <person name="Freedman E."/>
            <person name="Gellesch M."/>
            <person name="Goldberg J."/>
            <person name="Griggs A."/>
            <person name="Gujja S."/>
            <person name="Heilman E.R."/>
            <person name="Heiman D.I."/>
            <person name="Hepburn T.A."/>
            <person name="Howarth C."/>
            <person name="Jen D."/>
            <person name="Larson L."/>
            <person name="Mehta T."/>
            <person name="Park D."/>
            <person name="Pearson M."/>
            <person name="Richards J."/>
            <person name="Roberts A."/>
            <person name="Saif S."/>
            <person name="Shea T.D."/>
            <person name="Shenoy N."/>
            <person name="Sisk P."/>
            <person name="Stolte C."/>
            <person name="Sykes S.N."/>
            <person name="Walk T."/>
            <person name="White J."/>
            <person name="Yandava C."/>
            <person name="Izard J."/>
            <person name="Baranova O.V."/>
            <person name="Blanton J.M."/>
            <person name="Tanner A.C."/>
            <person name="Dewhirst F."/>
            <person name="Haas B."/>
            <person name="Nusbaum C."/>
            <person name="Birren B."/>
        </authorList>
    </citation>
    <scope>NUCLEOTIDE SEQUENCE [LARGE SCALE GENOMIC DNA]</scope>
    <source>
        <strain evidence="3 4">ATCC 29453</strain>
    </source>
</reference>
<gene>
    <name evidence="3" type="ORF">HMPREF9021_00587</name>
</gene>
<reference evidence="3 4" key="2">
    <citation type="submission" date="2011-10" db="EMBL/GenBank/DDBJ databases">
        <title>The Genome Sequence of Simonsiella muelleri ATCC 29453.</title>
        <authorList>
            <consortium name="The Broad Institute Genome Sequencing Platform"/>
            <consortium name="The Broad Institute Genome Sequencing Center for Infectious Disease"/>
            <person name="Earl A."/>
            <person name="Ward D."/>
            <person name="Feldgarden M."/>
            <person name="Gevers D."/>
            <person name="Izard J."/>
            <person name="Baranova O.V."/>
            <person name="Blanton J.M."/>
            <person name="Tanner A.C."/>
            <person name="Dewhirst F."/>
            <person name="Young S.K."/>
            <person name="Zeng Q."/>
            <person name="Gargeya S."/>
            <person name="Fitzgerald M."/>
            <person name="Haas B."/>
            <person name="Abouelleil A."/>
            <person name="Alvarado L."/>
            <person name="Arachchi H.M."/>
            <person name="Berlin A."/>
            <person name="Brown A."/>
            <person name="Chapman S.B."/>
            <person name="Chen Z."/>
            <person name="Dunbar C."/>
            <person name="Freedman E."/>
            <person name="Gearin G."/>
            <person name="Goldberg J."/>
            <person name="Griggs A."/>
            <person name="Gujja S."/>
            <person name="Heiman D."/>
            <person name="Howarth C."/>
            <person name="Larson L."/>
            <person name="Lui A."/>
            <person name="MacDonald P.J.P."/>
            <person name="Montmayeur A."/>
            <person name="Murphy C."/>
            <person name="Neiman D."/>
            <person name="Pearson M."/>
            <person name="Priest M."/>
            <person name="Roberts A."/>
            <person name="Saif S."/>
            <person name="Shea T."/>
            <person name="Shenoy N."/>
            <person name="Sisk P."/>
            <person name="Stolte C."/>
            <person name="Sykes S."/>
            <person name="Wortman J."/>
            <person name="Nusbaum C."/>
            <person name="Birren B."/>
        </authorList>
    </citation>
    <scope>NUCLEOTIDE SEQUENCE [LARGE SCALE GENOMIC DNA]</scope>
    <source>
        <strain evidence="3 4">ATCC 29453</strain>
    </source>
</reference>
<organism evidence="3 4">
    <name type="scientific">Simonsiella muelleri ATCC 29453</name>
    <dbReference type="NCBI Taxonomy" id="641147"/>
    <lineage>
        <taxon>Bacteria</taxon>
        <taxon>Pseudomonadati</taxon>
        <taxon>Pseudomonadota</taxon>
        <taxon>Betaproteobacteria</taxon>
        <taxon>Neisseriales</taxon>
        <taxon>Neisseriaceae</taxon>
        <taxon>Simonsiella</taxon>
    </lineage>
</organism>
<dbReference type="STRING" id="641147.HMPREF9021_00587"/>
<dbReference type="InterPro" id="IPR036761">
    <property type="entry name" value="TTHA0802/YceI-like_sf"/>
</dbReference>
<keyword evidence="1" id="KW-0732">Signal</keyword>
<dbReference type="KEGG" id="smur:BWP33_10330"/>
<sequence length="187" mass="20579">MKRILLASLLAISAATASAATYKIDSFHTNARFMIDHFGTSTNVGGIYGLEGKVNFDAAKRTGSIDVKMPLVNLQTGSEYFTNHLKSADLFNVEKFPEMRFQSTQFVFSGNTLKSVKGNLTLLGKTHPVTLTATKFNCYQSPMLKTQVCGGDFTTTIDRTKWGMDYLVNAGMTKKVQLNIQIEAGKE</sequence>
<dbReference type="SMART" id="SM00867">
    <property type="entry name" value="YceI"/>
    <property type="match status" value="1"/>
</dbReference>
<evidence type="ECO:0000313" key="3">
    <source>
        <dbReference type="EMBL" id="EFG31319.1"/>
    </source>
</evidence>
<comment type="caution">
    <text evidence="3">The sequence shown here is derived from an EMBL/GenBank/DDBJ whole genome shotgun (WGS) entry which is preliminary data.</text>
</comment>
<dbReference type="Proteomes" id="UP000017813">
    <property type="component" value="Unassembled WGS sequence"/>
</dbReference>
<dbReference type="OrthoDB" id="9811006at2"/>
<dbReference type="HOGENOM" id="CLU_071003_1_2_4"/>
<dbReference type="RefSeq" id="WP_002641373.1">
    <property type="nucleotide sequence ID" value="NZ_CP019448.1"/>
</dbReference>
<dbReference type="SUPFAM" id="SSF101874">
    <property type="entry name" value="YceI-like"/>
    <property type="match status" value="1"/>
</dbReference>
<dbReference type="Gene3D" id="2.40.128.110">
    <property type="entry name" value="Lipid/polyisoprenoid-binding, YceI-like"/>
    <property type="match status" value="1"/>
</dbReference>
<name>V9HLW7_9NEIS</name>
<evidence type="ECO:0000259" key="2">
    <source>
        <dbReference type="SMART" id="SM00867"/>
    </source>
</evidence>
<evidence type="ECO:0000313" key="4">
    <source>
        <dbReference type="Proteomes" id="UP000017813"/>
    </source>
</evidence>
<dbReference type="PANTHER" id="PTHR34406">
    <property type="entry name" value="PROTEIN YCEI"/>
    <property type="match status" value="1"/>
</dbReference>
<feature type="domain" description="Lipid/polyisoprenoid-binding YceI-like" evidence="2">
    <location>
        <begin position="21"/>
        <end position="185"/>
    </location>
</feature>
<dbReference type="InterPro" id="IPR007372">
    <property type="entry name" value="Lipid/polyisoprenoid-bd_YceI"/>
</dbReference>
<dbReference type="Pfam" id="PF04264">
    <property type="entry name" value="YceI"/>
    <property type="match status" value="1"/>
</dbReference>
<accession>V9HLW7</accession>
<evidence type="ECO:0000256" key="1">
    <source>
        <dbReference type="SAM" id="SignalP"/>
    </source>
</evidence>
<feature type="signal peptide" evidence="1">
    <location>
        <begin position="1"/>
        <end position="19"/>
    </location>
</feature>
<protein>
    <recommendedName>
        <fullName evidence="2">Lipid/polyisoprenoid-binding YceI-like domain-containing protein</fullName>
    </recommendedName>
</protein>
<keyword evidence="4" id="KW-1185">Reference proteome</keyword>
<proteinExistence type="predicted"/>
<feature type="chain" id="PRO_5030178980" description="Lipid/polyisoprenoid-binding YceI-like domain-containing protein" evidence="1">
    <location>
        <begin position="20"/>
        <end position="187"/>
    </location>
</feature>
<dbReference type="AlphaFoldDB" id="V9HLW7"/>
<dbReference type="eggNOG" id="COG2353">
    <property type="taxonomic scope" value="Bacteria"/>
</dbReference>